<gene>
    <name evidence="8" type="ORF">CYPRO_0307</name>
</gene>
<evidence type="ECO:0000256" key="1">
    <source>
        <dbReference type="ARBA" id="ARBA00001933"/>
    </source>
</evidence>
<evidence type="ECO:0000256" key="2">
    <source>
        <dbReference type="ARBA" id="ARBA00007441"/>
    </source>
</evidence>
<dbReference type="RefSeq" id="WP_114982885.1">
    <property type="nucleotide sequence ID" value="NZ_CP027806.1"/>
</dbReference>
<dbReference type="PANTHER" id="PTHR46383:SF1">
    <property type="entry name" value="ASPARTATE AMINOTRANSFERASE"/>
    <property type="match status" value="1"/>
</dbReference>
<evidence type="ECO:0000259" key="7">
    <source>
        <dbReference type="Pfam" id="PF00155"/>
    </source>
</evidence>
<dbReference type="EMBL" id="CP027806">
    <property type="protein sequence ID" value="AXI99594.1"/>
    <property type="molecule type" value="Genomic_DNA"/>
</dbReference>
<organism evidence="8 9">
    <name type="scientific">Cyclonatronum proteinivorum</name>
    <dbReference type="NCBI Taxonomy" id="1457365"/>
    <lineage>
        <taxon>Bacteria</taxon>
        <taxon>Pseudomonadati</taxon>
        <taxon>Balneolota</taxon>
        <taxon>Balneolia</taxon>
        <taxon>Balneolales</taxon>
        <taxon>Cyclonatronaceae</taxon>
        <taxon>Cyclonatronum</taxon>
    </lineage>
</organism>
<dbReference type="CDD" id="cd00609">
    <property type="entry name" value="AAT_like"/>
    <property type="match status" value="1"/>
</dbReference>
<dbReference type="KEGG" id="cprv:CYPRO_0307"/>
<name>A0A345UGJ3_9BACT</name>
<evidence type="ECO:0000256" key="6">
    <source>
        <dbReference type="RuleBase" id="RU000481"/>
    </source>
</evidence>
<dbReference type="Gene3D" id="3.40.640.10">
    <property type="entry name" value="Type I PLP-dependent aspartate aminotransferase-like (Major domain)"/>
    <property type="match status" value="1"/>
</dbReference>
<dbReference type="EC" id="2.6.1.-" evidence="6"/>
<reference evidence="8 9" key="1">
    <citation type="submission" date="2018-03" db="EMBL/GenBank/DDBJ databases">
        <title>Phenotypic and genomic properties of Cyclonatronum proteinivorum gen. nov., sp. nov., a haloalkaliphilic bacteroidete from soda lakes possessing Na+-translocating rhodopsin.</title>
        <authorList>
            <person name="Toshchakov S.V."/>
            <person name="Korzhenkov A."/>
            <person name="Samarov N.I."/>
            <person name="Kublanov I.V."/>
            <person name="Muntyan M.S."/>
            <person name="Sorokin D.Y."/>
        </authorList>
    </citation>
    <scope>NUCLEOTIDE SEQUENCE [LARGE SCALE GENOMIC DNA]</scope>
    <source>
        <strain evidence="8 9">Omega</strain>
    </source>
</reference>
<dbReference type="PROSITE" id="PS00105">
    <property type="entry name" value="AA_TRANSFER_CLASS_1"/>
    <property type="match status" value="1"/>
</dbReference>
<dbReference type="AlphaFoldDB" id="A0A345UGJ3"/>
<dbReference type="InterPro" id="IPR004839">
    <property type="entry name" value="Aminotransferase_I/II_large"/>
</dbReference>
<dbReference type="GO" id="GO:0030170">
    <property type="term" value="F:pyridoxal phosphate binding"/>
    <property type="evidence" value="ECO:0007669"/>
    <property type="project" value="InterPro"/>
</dbReference>
<feature type="domain" description="Aminotransferase class I/classII large" evidence="7">
    <location>
        <begin position="30"/>
        <end position="390"/>
    </location>
</feature>
<accession>A0A345UGJ3</accession>
<dbReference type="GO" id="GO:0008483">
    <property type="term" value="F:transaminase activity"/>
    <property type="evidence" value="ECO:0007669"/>
    <property type="project" value="UniProtKB-KW"/>
</dbReference>
<dbReference type="Gene3D" id="3.90.1150.10">
    <property type="entry name" value="Aspartate Aminotransferase, domain 1"/>
    <property type="match status" value="1"/>
</dbReference>
<dbReference type="InterPro" id="IPR004838">
    <property type="entry name" value="NHTrfase_class1_PyrdxlP-BS"/>
</dbReference>
<keyword evidence="5" id="KW-0663">Pyridoxal phosphate</keyword>
<evidence type="ECO:0000313" key="9">
    <source>
        <dbReference type="Proteomes" id="UP000254808"/>
    </source>
</evidence>
<keyword evidence="9" id="KW-1185">Reference proteome</keyword>
<dbReference type="InterPro" id="IPR015424">
    <property type="entry name" value="PyrdxlP-dep_Trfase"/>
</dbReference>
<sequence length="399" mass="43297">MISKRALALAPSETMKISGMAKEMQQAGKSVVSLSQGEPDFKTPEHICAAAKKAIDDGQHGYTINAGTTGLREAIAEKLKRENELEFTAAEIIVSNGAKQSVGFSLLAVVDEGDEVLIPAPYWVSYPEMTKLAGGVPVVVRTAFENDYKLTPEQLRESLTPKTKVLILCSPSNPTGSCYTADELRALAEVLRDFPNVVVLSDEIYEYIVFDGPHVSMLQVAPWLKERFILVNGFSKGFAMTGWRVGYIAAPKSIAGAVGKIQSQETSAPSTISQFAAEEAYRSEVSAGAVEHMRKAFAERRDFFIDELNQIEGVKCFKPGGAFYAFPNIAAYLGKTSPQGEVIRTSTDLCMYLIEHQGLAIVPGDAFGEPEGVRLSYSASMETLAEGLKRFRTGLAALK</sequence>
<keyword evidence="4 6" id="KW-0808">Transferase</keyword>
<comment type="similarity">
    <text evidence="2 6">Belongs to the class-I pyridoxal-phosphate-dependent aminotransferase family.</text>
</comment>
<dbReference type="FunFam" id="3.40.640.10:FF:000033">
    <property type="entry name" value="Aspartate aminotransferase"/>
    <property type="match status" value="1"/>
</dbReference>
<evidence type="ECO:0000313" key="8">
    <source>
        <dbReference type="EMBL" id="AXI99594.1"/>
    </source>
</evidence>
<dbReference type="Proteomes" id="UP000254808">
    <property type="component" value="Chromosome"/>
</dbReference>
<dbReference type="InterPro" id="IPR015422">
    <property type="entry name" value="PyrdxlP-dep_Trfase_small"/>
</dbReference>
<evidence type="ECO:0000256" key="4">
    <source>
        <dbReference type="ARBA" id="ARBA00022679"/>
    </source>
</evidence>
<evidence type="ECO:0000256" key="5">
    <source>
        <dbReference type="ARBA" id="ARBA00022898"/>
    </source>
</evidence>
<evidence type="ECO:0000256" key="3">
    <source>
        <dbReference type="ARBA" id="ARBA00022576"/>
    </source>
</evidence>
<dbReference type="GO" id="GO:0006520">
    <property type="term" value="P:amino acid metabolic process"/>
    <property type="evidence" value="ECO:0007669"/>
    <property type="project" value="InterPro"/>
</dbReference>
<dbReference type="SUPFAM" id="SSF53383">
    <property type="entry name" value="PLP-dependent transferases"/>
    <property type="match status" value="1"/>
</dbReference>
<dbReference type="Pfam" id="PF00155">
    <property type="entry name" value="Aminotran_1_2"/>
    <property type="match status" value="1"/>
</dbReference>
<dbReference type="InterPro" id="IPR050596">
    <property type="entry name" value="AspAT/PAT-like"/>
</dbReference>
<protein>
    <recommendedName>
        <fullName evidence="6">Aminotransferase</fullName>
        <ecNumber evidence="6">2.6.1.-</ecNumber>
    </recommendedName>
</protein>
<dbReference type="PANTHER" id="PTHR46383">
    <property type="entry name" value="ASPARTATE AMINOTRANSFERASE"/>
    <property type="match status" value="1"/>
</dbReference>
<dbReference type="InterPro" id="IPR015421">
    <property type="entry name" value="PyrdxlP-dep_Trfase_major"/>
</dbReference>
<dbReference type="OrthoDB" id="1489696at2"/>
<proteinExistence type="inferred from homology"/>
<comment type="cofactor">
    <cofactor evidence="1 6">
        <name>pyridoxal 5'-phosphate</name>
        <dbReference type="ChEBI" id="CHEBI:597326"/>
    </cofactor>
</comment>
<keyword evidence="3 6" id="KW-0032">Aminotransferase</keyword>